<sequence>MFVNVEVLCILYIKLNINTIFTDCIVYFSKVIIL</sequence>
<dbReference type="EMBL" id="BK059109">
    <property type="protein sequence ID" value="DAE31812.1"/>
    <property type="molecule type" value="Genomic_DNA"/>
</dbReference>
<accession>A0A8S5RLE5</accession>
<protein>
    <submittedName>
        <fullName evidence="1">Uncharacterized protein</fullName>
    </submittedName>
</protein>
<reference evidence="1" key="1">
    <citation type="journal article" date="2021" name="Proc. Natl. Acad. Sci. U.S.A.">
        <title>A Catalog of Tens of Thousands of Viruses from Human Metagenomes Reveals Hidden Associations with Chronic Diseases.</title>
        <authorList>
            <person name="Tisza M.J."/>
            <person name="Buck C.B."/>
        </authorList>
    </citation>
    <scope>NUCLEOTIDE SEQUENCE</scope>
    <source>
        <strain evidence="1">CtBM815</strain>
    </source>
</reference>
<organism evidence="1">
    <name type="scientific">virus sp. ctBM815</name>
    <dbReference type="NCBI Taxonomy" id="2825806"/>
    <lineage>
        <taxon>Viruses</taxon>
    </lineage>
</organism>
<name>A0A8S5RLE5_9VIRU</name>
<proteinExistence type="predicted"/>
<evidence type="ECO:0000313" key="1">
    <source>
        <dbReference type="EMBL" id="DAE31812.1"/>
    </source>
</evidence>